<protein>
    <submittedName>
        <fullName evidence="1">(raccoon dog) hypothetical protein</fullName>
    </submittedName>
</protein>
<organism evidence="1 2">
    <name type="scientific">Nyctereutes procyonoides</name>
    <name type="common">Raccoon dog</name>
    <name type="synonym">Canis procyonoides</name>
    <dbReference type="NCBI Taxonomy" id="34880"/>
    <lineage>
        <taxon>Eukaryota</taxon>
        <taxon>Metazoa</taxon>
        <taxon>Chordata</taxon>
        <taxon>Craniata</taxon>
        <taxon>Vertebrata</taxon>
        <taxon>Euteleostomi</taxon>
        <taxon>Mammalia</taxon>
        <taxon>Eutheria</taxon>
        <taxon>Laurasiatheria</taxon>
        <taxon>Carnivora</taxon>
        <taxon>Caniformia</taxon>
        <taxon>Canidae</taxon>
        <taxon>Nyctereutes</taxon>
    </lineage>
</organism>
<keyword evidence="2" id="KW-1185">Reference proteome</keyword>
<dbReference type="AlphaFoldDB" id="A0A811ZY47"/>
<dbReference type="Proteomes" id="UP000645828">
    <property type="component" value="Unassembled WGS sequence"/>
</dbReference>
<comment type="caution">
    <text evidence="1">The sequence shown here is derived from an EMBL/GenBank/DDBJ whole genome shotgun (WGS) entry which is preliminary data.</text>
</comment>
<sequence>MQLILPLLLQNLARTISRCLKIFLYFPGKILFSFPIVPRLLMNGRDLLRRAQRSLGKWINELWYMQTMEYYSVLKRNELSTLEKTPGNLNVYRSSFKQRVLVGCKAEKPRQ</sequence>
<accession>A0A811ZY47</accession>
<proteinExistence type="predicted"/>
<gene>
    <name evidence="1" type="ORF">NYPRO_LOCUS26723</name>
</gene>
<reference evidence="1" key="1">
    <citation type="submission" date="2020-12" db="EMBL/GenBank/DDBJ databases">
        <authorList>
            <consortium name="Molecular Ecology Group"/>
        </authorList>
    </citation>
    <scope>NUCLEOTIDE SEQUENCE</scope>
    <source>
        <strain evidence="1">TBG_1078</strain>
    </source>
</reference>
<evidence type="ECO:0000313" key="2">
    <source>
        <dbReference type="Proteomes" id="UP000645828"/>
    </source>
</evidence>
<name>A0A811ZY47_NYCPR</name>
<evidence type="ECO:0000313" key="1">
    <source>
        <dbReference type="EMBL" id="CAD7693931.1"/>
    </source>
</evidence>
<dbReference type="EMBL" id="CAJHUB010000788">
    <property type="protein sequence ID" value="CAD7693931.1"/>
    <property type="molecule type" value="Genomic_DNA"/>
</dbReference>